<dbReference type="PROSITE" id="PS50011">
    <property type="entry name" value="PROTEIN_KINASE_DOM"/>
    <property type="match status" value="1"/>
</dbReference>
<sequence length="1813" mass="197889">MATQTDTPPESPDGTPRFDESWLDRLRWSEIDRSGELSRWLVLDTQSGRHWLVVRTSPHASLWELARLDREYAHGPSLDAAWAVMPAARLNTSDGPLLVLDDDGGRPLSSLVGAPLSVERFLRLGIASAAALDQLHRSGILHRDIRPENLILGCDGSVRLTGFAFATAADASTDSALPLADSSLAYLAPEQAASPQADLYALGATFFRLLTGHPPFQADDPVQWLHQHRAMPAPAVSTRRPGLPPALDDLLACLLAKQPEKRPESAHALEAELRRCLNEWREVGSIRRSPSQAPARTAGTLVGRDRELDTLRNAIRRLEQGLGGAVLIGGEAGIGKTSLVRLLRRSQWSERCLFANGKCELSRHRLPYAALSAALASLFARLAGESPDDVRHWGKRLREAVGENGGLLVRLIPELECLTGPLPVGANPPPISEARRHLHGMLQRLLAALAGPDQPLVLFLDDVQWIDEETQTFLGELPPSGFDHLLLIAAYRDREDEPSPCLRRLIEHCRGLGARTVEIVLRPLAAAEIGDLLGSELALHSDEHALLVARLSQHGNGNPMYIAQFVAMLRESGGQGPVLDLPPLLDDIAALMNSRLERLPERTRGALAVLAILGNHTPLDILAAVGGTTVAQLLKVMHPAFDAGLVGEYREGLSFTHDAVWESTRARIDGSLQRAMCMEFALTLLDRLDADADTEEVFRVTALVMRADDTRLAPHQRSAFVELLIRAARLAMVAAAASTALDYLARADCLLAGTATADDALARSVALLIANSLILNADYRAADEHISRLLERTNEPLARAELYRLRCEIRSLRGDYDGAVRTAVDGLAALGVSFPPAPTDRQAEEAWQALQEALGARTPAIFATLPQIENPGIQATLELLATLVIPGSFIQPNLMLVATCRIATLTLGHGMSAAAVHALAWLGVASAHRFDAYALGFDYAMTAKTLAEQPRHTASKVSVLVALDQVSVWTRPLLFSLECAEAAYQAGLSQGSPSFACYANNHIVSDLLVLGAPIERMLRQIDVGLALARNLEFIDAQSILYIQARYIRRLAGQAAGTIPIPDSHTVAERVSQSSMGPLRFWWALFEGLLSFLEGAFEQAATHLDEAWSLAWSAPAHIHLIDLAMFSVLNRAALQTATGRPQDFEPPMQRLRLWANLNPRYFADRLALAEAELLRIEGRGLEALRRYEEAIDKAENCGAIHIQGLAHEMASRCHRSLGLRAGDRAHLQKAREAWRRWGAVTLAEQLEAEHPFLREGVAATTRPLPAAPQLDLLAITRACQALSREIEPTALIETLLTNAVMHAGATYTALLLSNDGVLRVEATGQANGDDIAIHLQPSSNAADAIPLRLVFQVMHTRKAQVIDSTEALRRFDDDPYLAHVEDGSLMCLPLLKQNDIIGTLYLENSLTQGAFEPTRVDVLELLAAQAAISLSTARLYTDLLAENRRRCESEGTLRRTQALLAIGQEISRYGTFVWKYPSERSFWSSRLLGELDLPVPTDDTYLKDPAVLVHADDRRRFVEYLKDATGRRESFRLEFRTLSLEGSPRYLELAGEPDGRDAFIGVVSDITERRQTEIALRAARSTLDRTSQATMLGELAASIAHEINQPLAAILSNAGASVRWLERPQPEIGEAIDSVRDILSEAQRAAAIVRAMRDLARQAPPERQTIALDRVARHVLAITRADLDDKHVSVTLKTPHSPLVHGDSIQLQQVMRNLIVNAVEAMQALPPGGRRLALEIQPVGGEWLVIVEDSGPGVPPDKLDRIFQAFYSTKATGMGMGLAICTSIVSAHGGTLGISQGRKGENLFYFTLPAHPSG</sequence>
<dbReference type="Gene3D" id="3.30.565.10">
    <property type="entry name" value="Histidine kinase-like ATPase, C-terminal domain"/>
    <property type="match status" value="1"/>
</dbReference>
<dbReference type="Gene3D" id="1.10.287.130">
    <property type="match status" value="1"/>
</dbReference>
<evidence type="ECO:0000256" key="2">
    <source>
        <dbReference type="ARBA" id="ARBA00012438"/>
    </source>
</evidence>
<feature type="domain" description="Protein kinase" evidence="4">
    <location>
        <begin position="28"/>
        <end position="281"/>
    </location>
</feature>
<dbReference type="Gene3D" id="1.10.510.10">
    <property type="entry name" value="Transferase(Phosphotransferase) domain 1"/>
    <property type="match status" value="1"/>
</dbReference>
<dbReference type="PROSITE" id="PS00109">
    <property type="entry name" value="PROTEIN_KINASE_TYR"/>
    <property type="match status" value="1"/>
</dbReference>
<dbReference type="SUPFAM" id="SSF55785">
    <property type="entry name" value="PYP-like sensor domain (PAS domain)"/>
    <property type="match status" value="1"/>
</dbReference>
<evidence type="ECO:0000256" key="3">
    <source>
        <dbReference type="ARBA" id="ARBA00022553"/>
    </source>
</evidence>
<dbReference type="InterPro" id="IPR041664">
    <property type="entry name" value="AAA_16"/>
</dbReference>
<dbReference type="InterPro" id="IPR027417">
    <property type="entry name" value="P-loop_NTPase"/>
</dbReference>
<dbReference type="Pfam" id="PF00069">
    <property type="entry name" value="Pkinase"/>
    <property type="match status" value="1"/>
</dbReference>
<dbReference type="Proteomes" id="UP000198706">
    <property type="component" value="Unassembled WGS sequence"/>
</dbReference>
<dbReference type="Pfam" id="PF01590">
    <property type="entry name" value="GAF"/>
    <property type="match status" value="1"/>
</dbReference>
<dbReference type="InterPro" id="IPR005467">
    <property type="entry name" value="His_kinase_dom"/>
</dbReference>
<dbReference type="Gene3D" id="3.30.450.20">
    <property type="entry name" value="PAS domain"/>
    <property type="match status" value="1"/>
</dbReference>
<dbReference type="InterPro" id="IPR000719">
    <property type="entry name" value="Prot_kinase_dom"/>
</dbReference>
<dbReference type="Pfam" id="PF02518">
    <property type="entry name" value="HATPase_c"/>
    <property type="match status" value="1"/>
</dbReference>
<keyword evidence="3" id="KW-0597">Phosphoprotein</keyword>
<dbReference type="SMART" id="SM00387">
    <property type="entry name" value="HATPase_c"/>
    <property type="match status" value="1"/>
</dbReference>
<dbReference type="PANTHER" id="PTHR43642">
    <property type="entry name" value="HYBRID SIGNAL TRANSDUCTION HISTIDINE KINASE G"/>
    <property type="match status" value="1"/>
</dbReference>
<dbReference type="PROSITE" id="PS50109">
    <property type="entry name" value="HIS_KIN"/>
    <property type="match status" value="1"/>
</dbReference>
<dbReference type="CDD" id="cd14014">
    <property type="entry name" value="STKc_PknB_like"/>
    <property type="match status" value="1"/>
</dbReference>
<dbReference type="GO" id="GO:0005524">
    <property type="term" value="F:ATP binding"/>
    <property type="evidence" value="ECO:0007669"/>
    <property type="project" value="InterPro"/>
</dbReference>
<dbReference type="InterPro" id="IPR003018">
    <property type="entry name" value="GAF"/>
</dbReference>
<dbReference type="InterPro" id="IPR004358">
    <property type="entry name" value="Sig_transdc_His_kin-like_C"/>
</dbReference>
<dbReference type="InterPro" id="IPR008266">
    <property type="entry name" value="Tyr_kinase_AS"/>
</dbReference>
<dbReference type="Gene3D" id="3.30.450.40">
    <property type="match status" value="1"/>
</dbReference>
<dbReference type="InterPro" id="IPR011009">
    <property type="entry name" value="Kinase-like_dom_sf"/>
</dbReference>
<dbReference type="GO" id="GO:0000155">
    <property type="term" value="F:phosphorelay sensor kinase activity"/>
    <property type="evidence" value="ECO:0007669"/>
    <property type="project" value="InterPro"/>
</dbReference>
<organism evidence="6 7">
    <name type="scientific">Pseudomonas indica</name>
    <dbReference type="NCBI Taxonomy" id="137658"/>
    <lineage>
        <taxon>Bacteria</taxon>
        <taxon>Pseudomonadati</taxon>
        <taxon>Pseudomonadota</taxon>
        <taxon>Gammaproteobacteria</taxon>
        <taxon>Pseudomonadales</taxon>
        <taxon>Pseudomonadaceae</taxon>
        <taxon>Pseudomonas</taxon>
    </lineage>
</organism>
<dbReference type="CDD" id="cd00082">
    <property type="entry name" value="HisKA"/>
    <property type="match status" value="1"/>
</dbReference>
<dbReference type="InterPro" id="IPR053159">
    <property type="entry name" value="Hybrid_Histidine_Kinase"/>
</dbReference>
<dbReference type="InterPro" id="IPR003594">
    <property type="entry name" value="HATPase_dom"/>
</dbReference>
<dbReference type="SUPFAM" id="SSF56112">
    <property type="entry name" value="Protein kinase-like (PK-like)"/>
    <property type="match status" value="1"/>
</dbReference>
<comment type="catalytic activity">
    <reaction evidence="1">
        <text>ATP + protein L-histidine = ADP + protein N-phospho-L-histidine.</text>
        <dbReference type="EC" id="2.7.13.3"/>
    </reaction>
</comment>
<dbReference type="InterPro" id="IPR035965">
    <property type="entry name" value="PAS-like_dom_sf"/>
</dbReference>
<feature type="domain" description="Histidine kinase" evidence="5">
    <location>
        <begin position="1597"/>
        <end position="1811"/>
    </location>
</feature>
<evidence type="ECO:0000313" key="6">
    <source>
        <dbReference type="EMBL" id="SDK44038.1"/>
    </source>
</evidence>
<dbReference type="PANTHER" id="PTHR43642:SF1">
    <property type="entry name" value="HYBRID SIGNAL TRANSDUCTION HISTIDINE KINASE G"/>
    <property type="match status" value="1"/>
</dbReference>
<protein>
    <recommendedName>
        <fullName evidence="2">histidine kinase</fullName>
        <ecNumber evidence="2">2.7.13.3</ecNumber>
    </recommendedName>
</protein>
<accession>A0A1G9BX34</accession>
<dbReference type="InterPro" id="IPR036890">
    <property type="entry name" value="HATPase_C_sf"/>
</dbReference>
<dbReference type="SUPFAM" id="SSF55874">
    <property type="entry name" value="ATPase domain of HSP90 chaperone/DNA topoisomerase II/histidine kinase"/>
    <property type="match status" value="1"/>
</dbReference>
<dbReference type="SUPFAM" id="SSF52540">
    <property type="entry name" value="P-loop containing nucleoside triphosphate hydrolases"/>
    <property type="match status" value="1"/>
</dbReference>
<dbReference type="SMART" id="SM00388">
    <property type="entry name" value="HisKA"/>
    <property type="match status" value="1"/>
</dbReference>
<reference evidence="6 7" key="1">
    <citation type="submission" date="2016-10" db="EMBL/GenBank/DDBJ databases">
        <authorList>
            <person name="de Groot N.N."/>
        </authorList>
    </citation>
    <scope>NUCLEOTIDE SEQUENCE [LARGE SCALE GENOMIC DNA]</scope>
    <source>
        <strain evidence="6 7">JCM 21544</strain>
    </source>
</reference>
<dbReference type="Gene3D" id="3.40.50.300">
    <property type="entry name" value="P-loop containing nucleotide triphosphate hydrolases"/>
    <property type="match status" value="1"/>
</dbReference>
<dbReference type="SMART" id="SM00065">
    <property type="entry name" value="GAF"/>
    <property type="match status" value="1"/>
</dbReference>
<dbReference type="SUPFAM" id="SSF55781">
    <property type="entry name" value="GAF domain-like"/>
    <property type="match status" value="1"/>
</dbReference>
<dbReference type="SUPFAM" id="SSF47384">
    <property type="entry name" value="Homodimeric domain of signal transducing histidine kinase"/>
    <property type="match status" value="1"/>
</dbReference>
<name>A0A1G9BX34_9PSED</name>
<dbReference type="SMART" id="SM00220">
    <property type="entry name" value="S_TKc"/>
    <property type="match status" value="1"/>
</dbReference>
<gene>
    <name evidence="6" type="ORF">SAMN05216186_10751</name>
</gene>
<dbReference type="InterPro" id="IPR029016">
    <property type="entry name" value="GAF-like_dom_sf"/>
</dbReference>
<proteinExistence type="predicted"/>
<dbReference type="EC" id="2.7.13.3" evidence="2"/>
<keyword evidence="7" id="KW-1185">Reference proteome</keyword>
<dbReference type="Pfam" id="PF00512">
    <property type="entry name" value="HisKA"/>
    <property type="match status" value="1"/>
</dbReference>
<dbReference type="Pfam" id="PF13191">
    <property type="entry name" value="AAA_16"/>
    <property type="match status" value="1"/>
</dbReference>
<evidence type="ECO:0000259" key="5">
    <source>
        <dbReference type="PROSITE" id="PS50109"/>
    </source>
</evidence>
<dbReference type="InterPro" id="IPR036097">
    <property type="entry name" value="HisK_dim/P_sf"/>
</dbReference>
<evidence type="ECO:0000256" key="1">
    <source>
        <dbReference type="ARBA" id="ARBA00000085"/>
    </source>
</evidence>
<evidence type="ECO:0000313" key="7">
    <source>
        <dbReference type="Proteomes" id="UP000198706"/>
    </source>
</evidence>
<dbReference type="PRINTS" id="PR00344">
    <property type="entry name" value="BCTRLSENSOR"/>
</dbReference>
<dbReference type="RefSeq" id="WP_084337545.1">
    <property type="nucleotide sequence ID" value="NZ_FNFD01000007.1"/>
</dbReference>
<dbReference type="InterPro" id="IPR003661">
    <property type="entry name" value="HisK_dim/P_dom"/>
</dbReference>
<dbReference type="EMBL" id="FNFD01000007">
    <property type="protein sequence ID" value="SDK44038.1"/>
    <property type="molecule type" value="Genomic_DNA"/>
</dbReference>
<dbReference type="STRING" id="137658.SAMN05216186_10751"/>
<evidence type="ECO:0000259" key="4">
    <source>
        <dbReference type="PROSITE" id="PS50011"/>
    </source>
</evidence>